<feature type="transmembrane region" description="Helical" evidence="7">
    <location>
        <begin position="20"/>
        <end position="45"/>
    </location>
</feature>
<evidence type="ECO:0000256" key="7">
    <source>
        <dbReference type="RuleBase" id="RU369025"/>
    </source>
</evidence>
<comment type="caution">
    <text evidence="7">Lacks conserved residue(s) required for the propagation of feature annotation.</text>
</comment>
<dbReference type="InterPro" id="IPR011014">
    <property type="entry name" value="MscS_channel_TM-2"/>
</dbReference>
<proteinExistence type="inferred from homology"/>
<evidence type="ECO:0000313" key="10">
    <source>
        <dbReference type="EMBL" id="QKJ65450.1"/>
    </source>
</evidence>
<keyword evidence="5 7" id="KW-1133">Transmembrane helix</keyword>
<dbReference type="GO" id="GO:0005886">
    <property type="term" value="C:plasma membrane"/>
    <property type="evidence" value="ECO:0007669"/>
    <property type="project" value="UniProtKB-SubCell"/>
</dbReference>
<dbReference type="RefSeq" id="WP_173531960.1">
    <property type="nucleotide sequence ID" value="NZ_CP054143.1"/>
</dbReference>
<keyword evidence="6 7" id="KW-0472">Membrane</keyword>
<evidence type="ECO:0000256" key="5">
    <source>
        <dbReference type="ARBA" id="ARBA00022989"/>
    </source>
</evidence>
<dbReference type="Gene3D" id="2.30.30.60">
    <property type="match status" value="1"/>
</dbReference>
<evidence type="ECO:0000256" key="6">
    <source>
        <dbReference type="ARBA" id="ARBA00023136"/>
    </source>
</evidence>
<dbReference type="GO" id="GO:0008381">
    <property type="term" value="F:mechanosensitive monoatomic ion channel activity"/>
    <property type="evidence" value="ECO:0007669"/>
    <property type="project" value="InterPro"/>
</dbReference>
<gene>
    <name evidence="10" type="ORF">HQN60_01150</name>
</gene>
<dbReference type="InterPro" id="IPR045275">
    <property type="entry name" value="MscS_archaea/bacteria_type"/>
</dbReference>
<keyword evidence="4 7" id="KW-0812">Transmembrane</keyword>
<keyword evidence="7" id="KW-0813">Transport</keyword>
<reference evidence="10 11" key="1">
    <citation type="submission" date="2020-05" db="EMBL/GenBank/DDBJ databases">
        <title>Complete genome sequence of Deefgea sp. D17.</title>
        <authorList>
            <person name="Bae J.-W."/>
            <person name="Han J.E."/>
        </authorList>
    </citation>
    <scope>NUCLEOTIDE SEQUENCE [LARGE SCALE GENOMIC DNA]</scope>
    <source>
        <strain evidence="10 11">D17</strain>
    </source>
</reference>
<comment type="function">
    <text evidence="7">Mechanosensitive channel that participates in the regulation of osmotic pressure changes within the cell, opening in response to stretch forces in the membrane lipid bilayer, without the need for other proteins. Contributes to normal resistance to hypoosmotic shock. Forms an ion channel of 1.0 nanosiemens conductance with a slight preference for anions.</text>
</comment>
<dbReference type="InterPro" id="IPR006685">
    <property type="entry name" value="MscS_channel_2nd"/>
</dbReference>
<dbReference type="InterPro" id="IPR011066">
    <property type="entry name" value="MscS_channel_C_sf"/>
</dbReference>
<evidence type="ECO:0000256" key="4">
    <source>
        <dbReference type="ARBA" id="ARBA00022692"/>
    </source>
</evidence>
<evidence type="ECO:0000256" key="1">
    <source>
        <dbReference type="ARBA" id="ARBA00004651"/>
    </source>
</evidence>
<protein>
    <recommendedName>
        <fullName evidence="7">Small-conductance mechanosensitive channel</fullName>
    </recommendedName>
</protein>
<dbReference type="InterPro" id="IPR010920">
    <property type="entry name" value="LSM_dom_sf"/>
</dbReference>
<evidence type="ECO:0000259" key="8">
    <source>
        <dbReference type="Pfam" id="PF00924"/>
    </source>
</evidence>
<keyword evidence="7" id="KW-0997">Cell inner membrane</keyword>
<dbReference type="PANTHER" id="PTHR30221">
    <property type="entry name" value="SMALL-CONDUCTANCE MECHANOSENSITIVE CHANNEL"/>
    <property type="match status" value="1"/>
</dbReference>
<dbReference type="Proteomes" id="UP000504844">
    <property type="component" value="Chromosome"/>
</dbReference>
<keyword evidence="3" id="KW-1003">Cell membrane</keyword>
<evidence type="ECO:0000259" key="9">
    <source>
        <dbReference type="Pfam" id="PF21082"/>
    </source>
</evidence>
<evidence type="ECO:0000256" key="2">
    <source>
        <dbReference type="ARBA" id="ARBA00008017"/>
    </source>
</evidence>
<dbReference type="Pfam" id="PF21082">
    <property type="entry name" value="MS_channel_3rd"/>
    <property type="match status" value="1"/>
</dbReference>
<dbReference type="SUPFAM" id="SSF50182">
    <property type="entry name" value="Sm-like ribonucleoproteins"/>
    <property type="match status" value="1"/>
</dbReference>
<accession>A0A6M8SPI9</accession>
<feature type="transmembrane region" description="Helical" evidence="7">
    <location>
        <begin position="74"/>
        <end position="91"/>
    </location>
</feature>
<feature type="domain" description="Mechanosensitive ion channel MscS" evidence="8">
    <location>
        <begin position="114"/>
        <end position="177"/>
    </location>
</feature>
<sequence>MNHYLNVLNINQEESLFHLLFHDAIIFCFRLFLFALIIFAGSYLVKKVDKYFSKVYILNTDENTKQFSRSMTKLGLYIAFFLLGLLAFGFSERSIATMISAIGLGIGISLKEFLSNFAGGVVLFFSRPFVIGDFIKVNGVMGNVTEIEIFSTHINSLDGRRIIIPNNVMISGNIINYDTNPIRRIKITVSVAYDSDMKKVLQILENIATSYPGLDQNQTPFIHVMSYGDSSINILFMVWTDRAHYYQVRGELMAFLLEKLTQEGVDIPFNILDVSITDKSISKQTIPN</sequence>
<dbReference type="KEGG" id="dee:HQN60_01150"/>
<name>A0A6M8SPI9_9NEIS</name>
<dbReference type="EMBL" id="CP054143">
    <property type="protein sequence ID" value="QKJ65450.1"/>
    <property type="molecule type" value="Genomic_DNA"/>
</dbReference>
<evidence type="ECO:0000256" key="3">
    <source>
        <dbReference type="ARBA" id="ARBA00022475"/>
    </source>
</evidence>
<dbReference type="AlphaFoldDB" id="A0A6M8SPI9"/>
<dbReference type="SUPFAM" id="SSF82861">
    <property type="entry name" value="Mechanosensitive channel protein MscS (YggB), transmembrane region"/>
    <property type="match status" value="1"/>
</dbReference>
<dbReference type="SUPFAM" id="SSF82689">
    <property type="entry name" value="Mechanosensitive channel protein MscS (YggB), C-terminal domain"/>
    <property type="match status" value="1"/>
</dbReference>
<keyword evidence="7" id="KW-0406">Ion transport</keyword>
<dbReference type="InterPro" id="IPR023408">
    <property type="entry name" value="MscS_beta-dom_sf"/>
</dbReference>
<dbReference type="PANTHER" id="PTHR30221:SF1">
    <property type="entry name" value="SMALL-CONDUCTANCE MECHANOSENSITIVE CHANNEL"/>
    <property type="match status" value="1"/>
</dbReference>
<keyword evidence="11" id="KW-1185">Reference proteome</keyword>
<dbReference type="Gene3D" id="1.10.287.1260">
    <property type="match status" value="1"/>
</dbReference>
<comment type="subunit">
    <text evidence="7">Homoheptamer.</text>
</comment>
<feature type="domain" description="Mechanosensitive ion channel MscS C-terminal" evidence="9">
    <location>
        <begin position="185"/>
        <end position="267"/>
    </location>
</feature>
<dbReference type="Pfam" id="PF00924">
    <property type="entry name" value="MS_channel_2nd"/>
    <property type="match status" value="1"/>
</dbReference>
<dbReference type="Gene3D" id="3.30.70.100">
    <property type="match status" value="1"/>
</dbReference>
<comment type="subcellular location">
    <subcellularLocation>
        <location evidence="7">Cell inner membrane</location>
        <topology evidence="7">Multi-pass membrane protein</topology>
    </subcellularLocation>
    <subcellularLocation>
        <location evidence="1">Cell membrane</location>
        <topology evidence="1">Multi-pass membrane protein</topology>
    </subcellularLocation>
</comment>
<comment type="similarity">
    <text evidence="2 7">Belongs to the MscS (TC 1.A.23) family.</text>
</comment>
<dbReference type="InterPro" id="IPR049278">
    <property type="entry name" value="MS_channel_C"/>
</dbReference>
<keyword evidence="7" id="KW-0407">Ion channel</keyword>
<evidence type="ECO:0000313" key="11">
    <source>
        <dbReference type="Proteomes" id="UP000504844"/>
    </source>
</evidence>
<organism evidence="10 11">
    <name type="scientific">Deefgea piscis</name>
    <dbReference type="NCBI Taxonomy" id="2739061"/>
    <lineage>
        <taxon>Bacteria</taxon>
        <taxon>Pseudomonadati</taxon>
        <taxon>Pseudomonadota</taxon>
        <taxon>Betaproteobacteria</taxon>
        <taxon>Neisseriales</taxon>
        <taxon>Chitinibacteraceae</taxon>
        <taxon>Deefgea</taxon>
    </lineage>
</organism>